<evidence type="ECO:0000313" key="4">
    <source>
        <dbReference type="Proteomes" id="UP001139035"/>
    </source>
</evidence>
<dbReference type="InterPro" id="IPR013321">
    <property type="entry name" value="Arc_rbn_hlx_hlx"/>
</dbReference>
<accession>A0A9X1P1H5</accession>
<feature type="region of interest" description="Disordered" evidence="1">
    <location>
        <begin position="1"/>
        <end position="78"/>
    </location>
</feature>
<feature type="compositionally biased region" description="Basic and acidic residues" evidence="1">
    <location>
        <begin position="53"/>
        <end position="78"/>
    </location>
</feature>
<dbReference type="GO" id="GO:0006355">
    <property type="term" value="P:regulation of DNA-templated transcription"/>
    <property type="evidence" value="ECO:0007669"/>
    <property type="project" value="InterPro"/>
</dbReference>
<evidence type="ECO:0000313" key="3">
    <source>
        <dbReference type="EMBL" id="MCE7027561.1"/>
    </source>
</evidence>
<gene>
    <name evidence="3" type="ORF">LZD57_06125</name>
</gene>
<dbReference type="Gene3D" id="1.10.1220.10">
    <property type="entry name" value="Met repressor-like"/>
    <property type="match status" value="1"/>
</dbReference>
<organism evidence="3 4">
    <name type="scientific">Jiella avicenniae</name>
    <dbReference type="NCBI Taxonomy" id="2907202"/>
    <lineage>
        <taxon>Bacteria</taxon>
        <taxon>Pseudomonadati</taxon>
        <taxon>Pseudomonadota</taxon>
        <taxon>Alphaproteobacteria</taxon>
        <taxon>Hyphomicrobiales</taxon>
        <taxon>Aurantimonadaceae</taxon>
        <taxon>Jiella</taxon>
    </lineage>
</organism>
<protein>
    <recommendedName>
        <fullName evidence="2">Antitoxin FitA-like ribbon-helix-helix domain-containing protein</fullName>
    </recommendedName>
</protein>
<keyword evidence="4" id="KW-1185">Reference proteome</keyword>
<sequence>MTSLTITDLDDKTTNQISRRASRHGRSMEDEARVLLQQALEVVGDQPSPDSPAKGERGESRFDAASEHSDPFGEIEPKIVPHGNLASRIRARFEPIGGVELDLPARGPSREPPTFD</sequence>
<dbReference type="RefSeq" id="WP_233718526.1">
    <property type="nucleotide sequence ID" value="NZ_JAJUWU010000004.1"/>
</dbReference>
<name>A0A9X1P1H5_9HYPH</name>
<feature type="domain" description="Antitoxin FitA-like ribbon-helix-helix" evidence="2">
    <location>
        <begin position="3"/>
        <end position="40"/>
    </location>
</feature>
<dbReference type="Proteomes" id="UP001139035">
    <property type="component" value="Unassembled WGS sequence"/>
</dbReference>
<evidence type="ECO:0000256" key="1">
    <source>
        <dbReference type="SAM" id="MobiDB-lite"/>
    </source>
</evidence>
<comment type="caution">
    <text evidence="3">The sequence shown here is derived from an EMBL/GenBank/DDBJ whole genome shotgun (WGS) entry which is preliminary data.</text>
</comment>
<dbReference type="InterPro" id="IPR010985">
    <property type="entry name" value="Ribbon_hlx_hlx"/>
</dbReference>
<evidence type="ECO:0000259" key="2">
    <source>
        <dbReference type="Pfam" id="PF22513"/>
    </source>
</evidence>
<reference evidence="3" key="1">
    <citation type="submission" date="2022-01" db="EMBL/GenBank/DDBJ databases">
        <title>Jiella avicenniae sp. nov., a novel endophytic bacterium isolated from bark of Avicennia marina.</title>
        <authorList>
            <person name="Tuo L."/>
        </authorList>
    </citation>
    <scope>NUCLEOTIDE SEQUENCE</scope>
    <source>
        <strain evidence="3">CBK1P-4</strain>
    </source>
</reference>
<dbReference type="EMBL" id="JAJUWU010000004">
    <property type="protein sequence ID" value="MCE7027561.1"/>
    <property type="molecule type" value="Genomic_DNA"/>
</dbReference>
<dbReference type="AlphaFoldDB" id="A0A9X1P1H5"/>
<proteinExistence type="predicted"/>
<dbReference type="SUPFAM" id="SSF47598">
    <property type="entry name" value="Ribbon-helix-helix"/>
    <property type="match status" value="1"/>
</dbReference>
<dbReference type="Pfam" id="PF22513">
    <property type="entry name" value="FitA-like_RHH"/>
    <property type="match status" value="1"/>
</dbReference>
<dbReference type="InterPro" id="IPR053853">
    <property type="entry name" value="FitA-like_RHH"/>
</dbReference>